<dbReference type="InterPro" id="IPR005598">
    <property type="entry name" value="ATP_synth_I"/>
</dbReference>
<evidence type="ECO:0000256" key="5">
    <source>
        <dbReference type="ARBA" id="ARBA00023136"/>
    </source>
</evidence>
<feature type="transmembrane region" description="Helical" evidence="6">
    <location>
        <begin position="88"/>
        <end position="105"/>
    </location>
</feature>
<dbReference type="Proteomes" id="UP001063782">
    <property type="component" value="Chromosome"/>
</dbReference>
<evidence type="ECO:0000313" key="7">
    <source>
        <dbReference type="EMBL" id="UXZ04271.1"/>
    </source>
</evidence>
<keyword evidence="8" id="KW-1185">Reference proteome</keyword>
<organism evidence="7 8">
    <name type="scientific">Moraxella nasicaprae</name>
    <dbReference type="NCBI Taxonomy" id="2904122"/>
    <lineage>
        <taxon>Bacteria</taxon>
        <taxon>Pseudomonadati</taxon>
        <taxon>Pseudomonadota</taxon>
        <taxon>Gammaproteobacteria</taxon>
        <taxon>Moraxellales</taxon>
        <taxon>Moraxellaceae</taxon>
        <taxon>Moraxella</taxon>
    </lineage>
</organism>
<sequence>MRPAKPNQKHLVQQAQKQQRWLALGVLAVVFVLDIIWWHEERGLVTKGMALGMGLAYLAHHIFTWFAYKDTSIRHREQIVHNLYLGQMLKWAVSLLGFAVIFWQFRTDAVWAVIVGYFVMQLLQAMAFLLVKNKI</sequence>
<feature type="transmembrane region" description="Helical" evidence="6">
    <location>
        <begin position="50"/>
        <end position="68"/>
    </location>
</feature>
<feature type="transmembrane region" description="Helical" evidence="6">
    <location>
        <begin position="111"/>
        <end position="131"/>
    </location>
</feature>
<evidence type="ECO:0000256" key="2">
    <source>
        <dbReference type="ARBA" id="ARBA00022475"/>
    </source>
</evidence>
<keyword evidence="5 6" id="KW-0472">Membrane</keyword>
<accession>A0ABY6F2F0</accession>
<protein>
    <submittedName>
        <fullName evidence="7">ATP synthase subunit I</fullName>
    </submittedName>
</protein>
<keyword evidence="2" id="KW-1003">Cell membrane</keyword>
<proteinExistence type="predicted"/>
<evidence type="ECO:0000256" key="1">
    <source>
        <dbReference type="ARBA" id="ARBA00004651"/>
    </source>
</evidence>
<reference evidence="7" key="1">
    <citation type="submission" date="2021-12" db="EMBL/GenBank/DDBJ databases">
        <title>taxonomy of Moraxella sp. ZY201224.</title>
        <authorList>
            <person name="Li F."/>
        </authorList>
    </citation>
    <scope>NUCLEOTIDE SEQUENCE</scope>
    <source>
        <strain evidence="7">ZY201224</strain>
    </source>
</reference>
<comment type="subcellular location">
    <subcellularLocation>
        <location evidence="1">Cell membrane</location>
        <topology evidence="1">Multi-pass membrane protein</topology>
    </subcellularLocation>
</comment>
<dbReference type="EMBL" id="CP089977">
    <property type="protein sequence ID" value="UXZ04271.1"/>
    <property type="molecule type" value="Genomic_DNA"/>
</dbReference>
<dbReference type="RefSeq" id="WP_263075757.1">
    <property type="nucleotide sequence ID" value="NZ_CP089977.1"/>
</dbReference>
<dbReference type="Pfam" id="PF03899">
    <property type="entry name" value="ATP-synt_I"/>
    <property type="match status" value="1"/>
</dbReference>
<gene>
    <name evidence="7" type="ORF">LU297_06600</name>
</gene>
<keyword evidence="4 6" id="KW-1133">Transmembrane helix</keyword>
<evidence type="ECO:0000256" key="4">
    <source>
        <dbReference type="ARBA" id="ARBA00022989"/>
    </source>
</evidence>
<evidence type="ECO:0000313" key="8">
    <source>
        <dbReference type="Proteomes" id="UP001063782"/>
    </source>
</evidence>
<name>A0ABY6F2F0_9GAMM</name>
<feature type="transmembrane region" description="Helical" evidence="6">
    <location>
        <begin position="21"/>
        <end position="38"/>
    </location>
</feature>
<evidence type="ECO:0000256" key="3">
    <source>
        <dbReference type="ARBA" id="ARBA00022692"/>
    </source>
</evidence>
<evidence type="ECO:0000256" key="6">
    <source>
        <dbReference type="SAM" id="Phobius"/>
    </source>
</evidence>
<keyword evidence="3 6" id="KW-0812">Transmembrane</keyword>